<evidence type="ECO:0000256" key="2">
    <source>
        <dbReference type="SAM" id="MobiDB-lite"/>
    </source>
</evidence>
<accession>U5E592</accession>
<evidence type="ECO:0000256" key="1">
    <source>
        <dbReference type="ARBA" id="ARBA00022630"/>
    </source>
</evidence>
<keyword evidence="1" id="KW-0285">Flavoprotein</keyword>
<feature type="domain" description="Flavodoxin-like" evidence="3">
    <location>
        <begin position="263"/>
        <end position="403"/>
    </location>
</feature>
<feature type="compositionally biased region" description="Basic and acidic residues" evidence="2">
    <location>
        <begin position="1"/>
        <end position="12"/>
    </location>
</feature>
<protein>
    <submittedName>
        <fullName evidence="4">Oxidoreductase</fullName>
    </submittedName>
</protein>
<dbReference type="InterPro" id="IPR001094">
    <property type="entry name" value="Flavdoxin-like"/>
</dbReference>
<feature type="compositionally biased region" description="Basic and acidic residues" evidence="2">
    <location>
        <begin position="113"/>
        <end position="144"/>
    </location>
</feature>
<feature type="region of interest" description="Disordered" evidence="2">
    <location>
        <begin position="65"/>
        <end position="144"/>
    </location>
</feature>
<dbReference type="PANTHER" id="PTHR19384">
    <property type="entry name" value="NITRIC OXIDE SYNTHASE-RELATED"/>
    <property type="match status" value="1"/>
</dbReference>
<proteinExistence type="predicted"/>
<dbReference type="Gene3D" id="3.40.50.360">
    <property type="match status" value="1"/>
</dbReference>
<dbReference type="GO" id="GO:0050660">
    <property type="term" value="F:flavin adenine dinucleotide binding"/>
    <property type="evidence" value="ECO:0007669"/>
    <property type="project" value="TreeGrafter"/>
</dbReference>
<reference evidence="4 5" key="1">
    <citation type="journal article" date="2014" name="BMC Genomics">
        <title>Genome based analysis of type-I polyketide synthase and nonribosomal peptide synthetase gene clusters in seven strains of five representative Nocardia species.</title>
        <authorList>
            <person name="Komaki H."/>
            <person name="Ichikawa N."/>
            <person name="Hosoyama A."/>
            <person name="Takahashi-Nakaguchi A."/>
            <person name="Matsuzawa T."/>
            <person name="Suzuki K."/>
            <person name="Fujita N."/>
            <person name="Gonoi T."/>
        </authorList>
    </citation>
    <scope>NUCLEOTIDE SEQUENCE [LARGE SCALE GENOMIC DNA]</scope>
    <source>
        <strain evidence="4 5">NBRC 15531</strain>
    </source>
</reference>
<dbReference type="PROSITE" id="PS50902">
    <property type="entry name" value="FLAVODOXIN_LIKE"/>
    <property type="match status" value="1"/>
</dbReference>
<sequence length="410" mass="44061">MARTGSGRDDRYGTGPTVRGDAHRYRAHPAACGFHDRNLRSGDVCDRDNGCRAAELDRDLGQRELFGHGELSGPGPACADTEPGRPDLHIDGDCHAAADSHGDNRSRHGHGHTHGDVRPERADVRPERTDGGSEHGDGGSVDRARHFLCHGNNAHQNHDSKSGESDYGIDAAEKIHLIRATIHLDTIRESHGAAADDERSELDAAGAPDTVDRAPTYRVEDDRTPIETAVVGGLFDGGGHDPGQNVRLAIHNLMRERGLLVRVVILFGSELGTSESVADCLADELSSHEVSVYDMTDFDPGDLDVADFHIVVCSTYGDGDLPTGAEPFFDALDATRPDLTGLRFAVFGLGDSVYGDTFNRGGEIAAEKLTERGAQQVGDHARHDASTEIKPKDLAKQWAATLPLHNYATV</sequence>
<dbReference type="eggNOG" id="COG0369">
    <property type="taxonomic scope" value="Bacteria"/>
</dbReference>
<evidence type="ECO:0000313" key="4">
    <source>
        <dbReference type="EMBL" id="GAD82175.1"/>
    </source>
</evidence>
<dbReference type="InterPro" id="IPR029039">
    <property type="entry name" value="Flavoprotein-like_sf"/>
</dbReference>
<dbReference type="Proteomes" id="UP000017048">
    <property type="component" value="Unassembled WGS sequence"/>
</dbReference>
<keyword evidence="5" id="KW-1185">Reference proteome</keyword>
<evidence type="ECO:0000313" key="5">
    <source>
        <dbReference type="Proteomes" id="UP000017048"/>
    </source>
</evidence>
<gene>
    <name evidence="4" type="ORF">NCAST_08_00460</name>
</gene>
<dbReference type="STRING" id="1824.SAMN05444423_105326"/>
<dbReference type="GO" id="GO:0004783">
    <property type="term" value="F:sulfite reductase (NADPH) activity"/>
    <property type="evidence" value="ECO:0007669"/>
    <property type="project" value="TreeGrafter"/>
</dbReference>
<dbReference type="PRINTS" id="PR00369">
    <property type="entry name" value="FLAVODOXIN"/>
</dbReference>
<feature type="region of interest" description="Disordered" evidence="2">
    <location>
        <begin position="1"/>
        <end position="22"/>
    </location>
</feature>
<dbReference type="EMBL" id="BAFO02000008">
    <property type="protein sequence ID" value="GAD82175.1"/>
    <property type="molecule type" value="Genomic_DNA"/>
</dbReference>
<feature type="region of interest" description="Disordered" evidence="2">
    <location>
        <begin position="191"/>
        <end position="214"/>
    </location>
</feature>
<dbReference type="Pfam" id="PF00258">
    <property type="entry name" value="Flavodoxin_1"/>
    <property type="match status" value="1"/>
</dbReference>
<dbReference type="AlphaFoldDB" id="U5E592"/>
<evidence type="ECO:0000259" key="3">
    <source>
        <dbReference type="PROSITE" id="PS50902"/>
    </source>
</evidence>
<name>U5E592_NOCAS</name>
<dbReference type="SUPFAM" id="SSF52218">
    <property type="entry name" value="Flavoproteins"/>
    <property type="match status" value="1"/>
</dbReference>
<dbReference type="InterPro" id="IPR008254">
    <property type="entry name" value="Flavodoxin/NO_synth"/>
</dbReference>
<dbReference type="GO" id="GO:0010181">
    <property type="term" value="F:FMN binding"/>
    <property type="evidence" value="ECO:0007669"/>
    <property type="project" value="InterPro"/>
</dbReference>
<dbReference type="PANTHER" id="PTHR19384:SF109">
    <property type="entry name" value="SULFITE REDUCTASE [NADPH] FLAVOPROTEIN COMPONENT"/>
    <property type="match status" value="1"/>
</dbReference>
<dbReference type="GO" id="GO:0005829">
    <property type="term" value="C:cytosol"/>
    <property type="evidence" value="ECO:0007669"/>
    <property type="project" value="TreeGrafter"/>
</dbReference>
<organism evidence="4 5">
    <name type="scientific">Nocardia asteroides NBRC 15531</name>
    <dbReference type="NCBI Taxonomy" id="1110697"/>
    <lineage>
        <taxon>Bacteria</taxon>
        <taxon>Bacillati</taxon>
        <taxon>Actinomycetota</taxon>
        <taxon>Actinomycetes</taxon>
        <taxon>Mycobacteriales</taxon>
        <taxon>Nocardiaceae</taxon>
        <taxon>Nocardia</taxon>
    </lineage>
</organism>
<feature type="compositionally biased region" description="Basic and acidic residues" evidence="2">
    <location>
        <begin position="82"/>
        <end position="106"/>
    </location>
</feature>
<comment type="caution">
    <text evidence="4">The sequence shown here is derived from an EMBL/GenBank/DDBJ whole genome shotgun (WGS) entry which is preliminary data.</text>
</comment>